<dbReference type="Proteomes" id="UP001320898">
    <property type="component" value="Unassembled WGS sequence"/>
</dbReference>
<gene>
    <name evidence="3" type="ORF">MUB46_08985</name>
</gene>
<dbReference type="InterPro" id="IPR027417">
    <property type="entry name" value="P-loop_NTPase"/>
</dbReference>
<dbReference type="GO" id="GO:0005524">
    <property type="term" value="F:ATP binding"/>
    <property type="evidence" value="ECO:0007669"/>
    <property type="project" value="InterPro"/>
</dbReference>
<reference evidence="3 4" key="1">
    <citation type="submission" date="2022-04" db="EMBL/GenBank/DDBJ databases">
        <authorList>
            <person name="Ye Y.-Q."/>
            <person name="Du Z.-J."/>
        </authorList>
    </citation>
    <scope>NUCLEOTIDE SEQUENCE [LARGE SCALE GENOMIC DNA]</scope>
    <source>
        <strain evidence="3 4">A6E488</strain>
    </source>
</reference>
<organism evidence="3 4">
    <name type="scientific">Microbaculum marinisediminis</name>
    <dbReference type="NCBI Taxonomy" id="2931392"/>
    <lineage>
        <taxon>Bacteria</taxon>
        <taxon>Pseudomonadati</taxon>
        <taxon>Pseudomonadota</taxon>
        <taxon>Alphaproteobacteria</taxon>
        <taxon>Hyphomicrobiales</taxon>
        <taxon>Tepidamorphaceae</taxon>
        <taxon>Microbaculum</taxon>
    </lineage>
</organism>
<dbReference type="GO" id="GO:0006109">
    <property type="term" value="P:regulation of carbohydrate metabolic process"/>
    <property type="evidence" value="ECO:0007669"/>
    <property type="project" value="InterPro"/>
</dbReference>
<evidence type="ECO:0000313" key="4">
    <source>
        <dbReference type="Proteomes" id="UP001320898"/>
    </source>
</evidence>
<protein>
    <submittedName>
        <fullName evidence="3">HPr kinase/phosphatase C-terminal domain-containing protein</fullName>
    </submittedName>
</protein>
<dbReference type="SUPFAM" id="SSF53795">
    <property type="entry name" value="PEP carboxykinase-like"/>
    <property type="match status" value="1"/>
</dbReference>
<evidence type="ECO:0000313" key="3">
    <source>
        <dbReference type="EMBL" id="MCT8971986.1"/>
    </source>
</evidence>
<feature type="domain" description="HPr kinase/phosphorylase C-terminal" evidence="2">
    <location>
        <begin position="25"/>
        <end position="162"/>
    </location>
</feature>
<dbReference type="RefSeq" id="WP_261615567.1">
    <property type="nucleotide sequence ID" value="NZ_JALIDZ010000004.1"/>
</dbReference>
<sequence length="200" mass="20532">MTRSTDDRPPDRRPLPLVQATCVLIGAGAVLIRGAPGSGKSALAAALLARDGTRLPVRLVADDAVSVVARGDRLVAIAPEPIRGLMEMRGVGILPGPHEPRAVVRLVVDMVAPDRVERLPGPAEATVAIAGVALPRIAVPAGDAAATGRVLAVLERIAAGTWNGIRTGNRSANSTDRRGGGPSNDLGDDPETGPTPRIRA</sequence>
<dbReference type="GO" id="GO:0000155">
    <property type="term" value="F:phosphorelay sensor kinase activity"/>
    <property type="evidence" value="ECO:0007669"/>
    <property type="project" value="InterPro"/>
</dbReference>
<feature type="region of interest" description="Disordered" evidence="1">
    <location>
        <begin position="164"/>
        <end position="200"/>
    </location>
</feature>
<keyword evidence="3" id="KW-0808">Transferase</keyword>
<dbReference type="EMBL" id="JALIDZ010000004">
    <property type="protein sequence ID" value="MCT8971986.1"/>
    <property type="molecule type" value="Genomic_DNA"/>
</dbReference>
<keyword evidence="3" id="KW-0418">Kinase</keyword>
<accession>A0AAW5QZW3</accession>
<name>A0AAW5QZW3_9HYPH</name>
<dbReference type="Pfam" id="PF07475">
    <property type="entry name" value="Hpr_kinase_C"/>
    <property type="match status" value="1"/>
</dbReference>
<dbReference type="Gene3D" id="3.40.50.300">
    <property type="entry name" value="P-loop containing nucleotide triphosphate hydrolases"/>
    <property type="match status" value="1"/>
</dbReference>
<dbReference type="AlphaFoldDB" id="A0AAW5QZW3"/>
<evidence type="ECO:0000256" key="1">
    <source>
        <dbReference type="SAM" id="MobiDB-lite"/>
    </source>
</evidence>
<evidence type="ECO:0000259" key="2">
    <source>
        <dbReference type="Pfam" id="PF07475"/>
    </source>
</evidence>
<feature type="compositionally biased region" description="Polar residues" evidence="1">
    <location>
        <begin position="164"/>
        <end position="174"/>
    </location>
</feature>
<keyword evidence="4" id="KW-1185">Reference proteome</keyword>
<comment type="caution">
    <text evidence="3">The sequence shown here is derived from an EMBL/GenBank/DDBJ whole genome shotgun (WGS) entry which is preliminary data.</text>
</comment>
<dbReference type="InterPro" id="IPR011104">
    <property type="entry name" value="Hpr_kin/Pase_C"/>
</dbReference>
<proteinExistence type="predicted"/>
<dbReference type="CDD" id="cd01918">
    <property type="entry name" value="HprK_C"/>
    <property type="match status" value="1"/>
</dbReference>